<keyword evidence="3" id="KW-1185">Reference proteome</keyword>
<feature type="region of interest" description="Disordered" evidence="1">
    <location>
        <begin position="506"/>
        <end position="528"/>
    </location>
</feature>
<proteinExistence type="predicted"/>
<evidence type="ECO:0000313" key="2">
    <source>
        <dbReference type="EMBL" id="SBW29070.1"/>
    </source>
</evidence>
<name>A0A1C3PH02_9ACTN</name>
<dbReference type="AlphaFoldDB" id="A0A1C3PH02"/>
<dbReference type="EMBL" id="FLUV01002646">
    <property type="protein sequence ID" value="SBW29070.1"/>
    <property type="molecule type" value="Genomic_DNA"/>
</dbReference>
<organism evidence="2 3">
    <name type="scientific">Candidatus Protofrankia californiensis</name>
    <dbReference type="NCBI Taxonomy" id="1839754"/>
    <lineage>
        <taxon>Bacteria</taxon>
        <taxon>Bacillati</taxon>
        <taxon>Actinomycetota</taxon>
        <taxon>Actinomycetes</taxon>
        <taxon>Frankiales</taxon>
        <taxon>Frankiaceae</taxon>
        <taxon>Protofrankia</taxon>
    </lineage>
</organism>
<evidence type="ECO:0000256" key="1">
    <source>
        <dbReference type="SAM" id="MobiDB-lite"/>
    </source>
</evidence>
<sequence length="528" mass="55989">MKQAAVIELTPDAVAVTGVGADDLGVPRRLGPQWTWNWSDLLPGLPSAQDSQWLRLAGGIGVHGGGRVTRIVTVGYDGWPAVFQPLRDVLVTIDPSSAVVLVRQVAGWPMVDDGLRVLTDHLVRSGMADGHEVVAAVTETLDELLRRAPLRHGYALALAEVDRATRRVRLVTHPLFDANTVVPPEPEMAPESEVTVVAPPTRSDDLALAIVAPVEDNPRQWRPVVLAQCAPPPGTAVRVRVALDGPGRVRFLHPKDLRTGGTTWPGVLDGVPDEFGAEPVDVIFALELSGTQDAVAARCQLVADLLALIETDHPDPAAVMVGLIGYDDHDLLDWRRSQLSVVRSAAPVAAAGVLTVLRGWRPSAPRCDFAAPVEDALHALNGSAGMRWWRNGAARYLVTVGARPPHPARQEDDLTVPCPARRDWRTEMNQLVVRDGVRRVAVRGAPEIAPARAGGSAQRRADTAWRQLGADALFAMDSVSASGLASALGLLAGYGERVLPVPLAGPAAGSTRGVGPDGVTEAPGGAAW</sequence>
<gene>
    <name evidence="2" type="ORF">FDG2_6397</name>
</gene>
<evidence type="ECO:0000313" key="3">
    <source>
        <dbReference type="Proteomes" id="UP000199013"/>
    </source>
</evidence>
<accession>A0A1C3PH02</accession>
<protein>
    <submittedName>
        <fullName evidence="2">Uncharacterized protein</fullName>
    </submittedName>
</protein>
<reference evidence="3" key="1">
    <citation type="submission" date="2016-02" db="EMBL/GenBank/DDBJ databases">
        <authorList>
            <person name="Wibberg D."/>
        </authorList>
    </citation>
    <scope>NUCLEOTIDE SEQUENCE [LARGE SCALE GENOMIC DNA]</scope>
</reference>
<dbReference type="Proteomes" id="UP000199013">
    <property type="component" value="Unassembled WGS sequence"/>
</dbReference>